<name>A0A4U9TIY1_SERFO</name>
<dbReference type="PROSITE" id="PS01116">
    <property type="entry name" value="XANTH_URACIL_PERMASE"/>
    <property type="match status" value="1"/>
</dbReference>
<sequence>MLSAVFNTFPNSCFGQNNGVIQLTGVASRYVGFVVALMLILLGLFPGVAGFVQHIPEPVLGGATIVMFGTIAASGVAYRFP</sequence>
<dbReference type="GO" id="GO:0005886">
    <property type="term" value="C:plasma membrane"/>
    <property type="evidence" value="ECO:0007669"/>
    <property type="project" value="TreeGrafter"/>
</dbReference>
<evidence type="ECO:0000256" key="3">
    <source>
        <dbReference type="ARBA" id="ARBA00022448"/>
    </source>
</evidence>
<accession>A0A4U9TIY1</accession>
<dbReference type="AlphaFoldDB" id="A0A4U9TIY1"/>
<evidence type="ECO:0000256" key="6">
    <source>
        <dbReference type="ARBA" id="ARBA00023136"/>
    </source>
</evidence>
<evidence type="ECO:0000313" key="8">
    <source>
        <dbReference type="EMBL" id="VTR19233.1"/>
    </source>
</evidence>
<protein>
    <submittedName>
        <fullName evidence="8">Xanthine permease XanP</fullName>
    </submittedName>
</protein>
<keyword evidence="6 7" id="KW-0472">Membrane</keyword>
<dbReference type="PANTHER" id="PTHR42810:SF2">
    <property type="entry name" value="PURINE PERMEASE C1399.01C-RELATED"/>
    <property type="match status" value="1"/>
</dbReference>
<evidence type="ECO:0000256" key="1">
    <source>
        <dbReference type="ARBA" id="ARBA00004141"/>
    </source>
</evidence>
<feature type="transmembrane region" description="Helical" evidence="7">
    <location>
        <begin position="59"/>
        <end position="80"/>
    </location>
</feature>
<proteinExistence type="inferred from homology"/>
<evidence type="ECO:0000256" key="7">
    <source>
        <dbReference type="SAM" id="Phobius"/>
    </source>
</evidence>
<evidence type="ECO:0000256" key="5">
    <source>
        <dbReference type="ARBA" id="ARBA00022989"/>
    </source>
</evidence>
<comment type="similarity">
    <text evidence="2">Belongs to the nucleobase:cation symporter-2 (NCS2) (TC 2.A.40) family.</text>
</comment>
<gene>
    <name evidence="8" type="primary">xanP_2</name>
    <name evidence="8" type="ORF">NCTC12965_00759</name>
</gene>
<dbReference type="EMBL" id="CABEEZ010000019">
    <property type="protein sequence ID" value="VTR19233.1"/>
    <property type="molecule type" value="Genomic_DNA"/>
</dbReference>
<keyword evidence="3" id="KW-0813">Transport</keyword>
<keyword evidence="4 7" id="KW-0812">Transmembrane</keyword>
<dbReference type="PANTHER" id="PTHR42810">
    <property type="entry name" value="PURINE PERMEASE C1399.01C-RELATED"/>
    <property type="match status" value="1"/>
</dbReference>
<reference evidence="8" key="1">
    <citation type="submission" date="2019-05" db="EMBL/GenBank/DDBJ databases">
        <authorList>
            <consortium name="Pathogen Informatics"/>
        </authorList>
    </citation>
    <scope>NUCLEOTIDE SEQUENCE [LARGE SCALE GENOMIC DNA]</scope>
    <source>
        <strain evidence="8">NCTC12965</strain>
    </source>
</reference>
<dbReference type="InterPro" id="IPR006042">
    <property type="entry name" value="Xan_ur_permease"/>
</dbReference>
<evidence type="ECO:0000256" key="4">
    <source>
        <dbReference type="ARBA" id="ARBA00022692"/>
    </source>
</evidence>
<dbReference type="GO" id="GO:0042907">
    <property type="term" value="F:xanthine transmembrane transporter activity"/>
    <property type="evidence" value="ECO:0007669"/>
    <property type="project" value="TreeGrafter"/>
</dbReference>
<keyword evidence="5 7" id="KW-1133">Transmembrane helix</keyword>
<organism evidence="8">
    <name type="scientific">Serratia fonticola</name>
    <dbReference type="NCBI Taxonomy" id="47917"/>
    <lineage>
        <taxon>Bacteria</taxon>
        <taxon>Pseudomonadati</taxon>
        <taxon>Pseudomonadota</taxon>
        <taxon>Gammaproteobacteria</taxon>
        <taxon>Enterobacterales</taxon>
        <taxon>Yersiniaceae</taxon>
        <taxon>Serratia</taxon>
    </lineage>
</organism>
<dbReference type="InterPro" id="IPR006043">
    <property type="entry name" value="NCS2"/>
</dbReference>
<dbReference type="Pfam" id="PF00860">
    <property type="entry name" value="Xan_ur_permease"/>
    <property type="match status" value="1"/>
</dbReference>
<comment type="subcellular location">
    <subcellularLocation>
        <location evidence="1">Membrane</location>
        <topology evidence="1">Multi-pass membrane protein</topology>
    </subcellularLocation>
</comment>
<evidence type="ECO:0000256" key="2">
    <source>
        <dbReference type="ARBA" id="ARBA00008821"/>
    </source>
</evidence>
<feature type="transmembrane region" description="Helical" evidence="7">
    <location>
        <begin position="30"/>
        <end position="52"/>
    </location>
</feature>